<evidence type="ECO:0000256" key="2">
    <source>
        <dbReference type="SAM" id="Coils"/>
    </source>
</evidence>
<protein>
    <submittedName>
        <fullName evidence="7">Efflux pump periplasmic linker BepF</fullName>
    </submittedName>
</protein>
<dbReference type="GO" id="GO:0005886">
    <property type="term" value="C:plasma membrane"/>
    <property type="evidence" value="ECO:0007669"/>
    <property type="project" value="TreeGrafter"/>
</dbReference>
<dbReference type="Gene3D" id="2.40.30.170">
    <property type="match status" value="1"/>
</dbReference>
<dbReference type="PANTHER" id="PTHR30158:SF10">
    <property type="entry name" value="CATION EFFLUX PUMP"/>
    <property type="match status" value="1"/>
</dbReference>
<organism evidence="7 8">
    <name type="scientific">Stratiformator vulcanicus</name>
    <dbReference type="NCBI Taxonomy" id="2527980"/>
    <lineage>
        <taxon>Bacteria</taxon>
        <taxon>Pseudomonadati</taxon>
        <taxon>Planctomycetota</taxon>
        <taxon>Planctomycetia</taxon>
        <taxon>Planctomycetales</taxon>
        <taxon>Planctomycetaceae</taxon>
        <taxon>Stratiformator</taxon>
    </lineage>
</organism>
<feature type="domain" description="Multidrug resistance protein MdtA-like alpha-helical hairpin" evidence="4">
    <location>
        <begin position="120"/>
        <end position="189"/>
    </location>
</feature>
<comment type="similarity">
    <text evidence="1">Belongs to the membrane fusion protein (MFP) (TC 8.A.1) family.</text>
</comment>
<dbReference type="InterPro" id="IPR006143">
    <property type="entry name" value="RND_pump_MFP"/>
</dbReference>
<feature type="region of interest" description="Disordered" evidence="3">
    <location>
        <begin position="391"/>
        <end position="471"/>
    </location>
</feature>
<feature type="domain" description="Multidrug resistance protein MdtA-like barrel-sandwich hybrid" evidence="5">
    <location>
        <begin position="80"/>
        <end position="213"/>
    </location>
</feature>
<dbReference type="EMBL" id="CP036268">
    <property type="protein sequence ID" value="QDT39352.1"/>
    <property type="molecule type" value="Genomic_DNA"/>
</dbReference>
<gene>
    <name evidence="7" type="primary">bepF</name>
    <name evidence="7" type="ORF">Pan189_37580</name>
</gene>
<keyword evidence="8" id="KW-1185">Reference proteome</keyword>
<dbReference type="InterPro" id="IPR058624">
    <property type="entry name" value="MdtA-like_HH"/>
</dbReference>
<accession>A0A517R669</accession>
<feature type="domain" description="Multidrug resistance protein MdtA-like beta-barrel" evidence="6">
    <location>
        <begin position="227"/>
        <end position="320"/>
    </location>
</feature>
<dbReference type="KEGG" id="svp:Pan189_37580"/>
<dbReference type="Pfam" id="PF25944">
    <property type="entry name" value="Beta-barrel_RND"/>
    <property type="match status" value="1"/>
</dbReference>
<feature type="compositionally biased region" description="Polar residues" evidence="3">
    <location>
        <begin position="433"/>
        <end position="443"/>
    </location>
</feature>
<evidence type="ECO:0000256" key="1">
    <source>
        <dbReference type="ARBA" id="ARBA00009477"/>
    </source>
</evidence>
<dbReference type="NCBIfam" id="TIGR01730">
    <property type="entry name" value="RND_mfp"/>
    <property type="match status" value="1"/>
</dbReference>
<feature type="coiled-coil region" evidence="2">
    <location>
        <begin position="120"/>
        <end position="147"/>
    </location>
</feature>
<evidence type="ECO:0000313" key="8">
    <source>
        <dbReference type="Proteomes" id="UP000317318"/>
    </source>
</evidence>
<dbReference type="Gene3D" id="2.40.420.20">
    <property type="match status" value="1"/>
</dbReference>
<evidence type="ECO:0000256" key="3">
    <source>
        <dbReference type="SAM" id="MobiDB-lite"/>
    </source>
</evidence>
<sequence>MRNWLPNLFAERDCESLVKISRSFCLLTVAVSIIASLPGCNSAAPQVVEIPPPEVTVGKPLVQKVTDFYEYTGRIEAIDSVEIKARVSGYLTKRPFSEGEEVERGELLFEIDQRPFQASLAAAEAQLAAARAEVAETTARVNRYTEARKRGAISQDEFDTAVANKLTAEAKVDAANAEIRQAALDLEFTDIKAPIDGRIGRASADVGNLISGGLGSSPLATVVSQDPIYVQFNIDERALLEYQERARAEGRETRPDRLIELNLPIYLGLPSEDGFPHVGLLVFGDNRIDPSTGTVMCRAAFRNNSRFLTPGLFVRVRIPKGDARERVLVEDRIIGTDQATKFVLSVDENDVANYVKVETGPIIDGLRAIDDGLTGDETLIVNGAMRVRPGITVNPTSEEPPPALAADESLPDPTQELDAVRKEFLEYEGNTAELDTSETSSEEASVGEDTSDTDTNTEAPAETPPDQEAEN</sequence>
<dbReference type="Pfam" id="PF25876">
    <property type="entry name" value="HH_MFP_RND"/>
    <property type="match status" value="1"/>
</dbReference>
<dbReference type="Pfam" id="PF25917">
    <property type="entry name" value="BSH_RND"/>
    <property type="match status" value="1"/>
</dbReference>
<dbReference type="Gene3D" id="2.40.50.100">
    <property type="match status" value="1"/>
</dbReference>
<dbReference type="Gene3D" id="1.10.287.470">
    <property type="entry name" value="Helix hairpin bin"/>
    <property type="match status" value="1"/>
</dbReference>
<dbReference type="InterPro" id="IPR058626">
    <property type="entry name" value="MdtA-like_b-barrel"/>
</dbReference>
<dbReference type="SUPFAM" id="SSF111369">
    <property type="entry name" value="HlyD-like secretion proteins"/>
    <property type="match status" value="1"/>
</dbReference>
<dbReference type="GO" id="GO:0046677">
    <property type="term" value="P:response to antibiotic"/>
    <property type="evidence" value="ECO:0007669"/>
    <property type="project" value="TreeGrafter"/>
</dbReference>
<proteinExistence type="inferred from homology"/>
<dbReference type="Proteomes" id="UP000317318">
    <property type="component" value="Chromosome"/>
</dbReference>
<evidence type="ECO:0000313" key="7">
    <source>
        <dbReference type="EMBL" id="QDT39352.1"/>
    </source>
</evidence>
<dbReference type="AlphaFoldDB" id="A0A517R669"/>
<name>A0A517R669_9PLAN</name>
<dbReference type="GO" id="GO:0022857">
    <property type="term" value="F:transmembrane transporter activity"/>
    <property type="evidence" value="ECO:0007669"/>
    <property type="project" value="InterPro"/>
</dbReference>
<keyword evidence="2" id="KW-0175">Coiled coil</keyword>
<dbReference type="PANTHER" id="PTHR30158">
    <property type="entry name" value="ACRA/E-RELATED COMPONENT OF DRUG EFFLUX TRANSPORTER"/>
    <property type="match status" value="1"/>
</dbReference>
<evidence type="ECO:0000259" key="6">
    <source>
        <dbReference type="Pfam" id="PF25944"/>
    </source>
</evidence>
<evidence type="ECO:0000259" key="4">
    <source>
        <dbReference type="Pfam" id="PF25876"/>
    </source>
</evidence>
<evidence type="ECO:0000259" key="5">
    <source>
        <dbReference type="Pfam" id="PF25917"/>
    </source>
</evidence>
<reference evidence="7 8" key="1">
    <citation type="submission" date="2019-02" db="EMBL/GenBank/DDBJ databases">
        <title>Deep-cultivation of Planctomycetes and their phenomic and genomic characterization uncovers novel biology.</title>
        <authorList>
            <person name="Wiegand S."/>
            <person name="Jogler M."/>
            <person name="Boedeker C."/>
            <person name="Pinto D."/>
            <person name="Vollmers J."/>
            <person name="Rivas-Marin E."/>
            <person name="Kohn T."/>
            <person name="Peeters S.H."/>
            <person name="Heuer A."/>
            <person name="Rast P."/>
            <person name="Oberbeckmann S."/>
            <person name="Bunk B."/>
            <person name="Jeske O."/>
            <person name="Meyerdierks A."/>
            <person name="Storesund J.E."/>
            <person name="Kallscheuer N."/>
            <person name="Luecker S."/>
            <person name="Lage O.M."/>
            <person name="Pohl T."/>
            <person name="Merkel B.J."/>
            <person name="Hornburger P."/>
            <person name="Mueller R.-W."/>
            <person name="Bruemmer F."/>
            <person name="Labrenz M."/>
            <person name="Spormann A.M."/>
            <person name="Op den Camp H."/>
            <person name="Overmann J."/>
            <person name="Amann R."/>
            <person name="Jetten M.S.M."/>
            <person name="Mascher T."/>
            <person name="Medema M.H."/>
            <person name="Devos D.P."/>
            <person name="Kaster A.-K."/>
            <person name="Ovreas L."/>
            <person name="Rohde M."/>
            <person name="Galperin M.Y."/>
            <person name="Jogler C."/>
        </authorList>
    </citation>
    <scope>NUCLEOTIDE SEQUENCE [LARGE SCALE GENOMIC DNA]</scope>
    <source>
        <strain evidence="7 8">Pan189</strain>
    </source>
</reference>
<dbReference type="InterPro" id="IPR058625">
    <property type="entry name" value="MdtA-like_BSH"/>
</dbReference>